<dbReference type="Gene3D" id="1.10.8.10">
    <property type="entry name" value="DNA helicase RuvA subunit, C-terminal domain"/>
    <property type="match status" value="1"/>
</dbReference>
<dbReference type="InterPro" id="IPR015940">
    <property type="entry name" value="UBA"/>
</dbReference>
<keyword evidence="3" id="KW-1185">Reference proteome</keyword>
<dbReference type="SUPFAM" id="SSF46934">
    <property type="entry name" value="UBA-like"/>
    <property type="match status" value="1"/>
</dbReference>
<dbReference type="OrthoDB" id="5971664at2759"/>
<feature type="region of interest" description="Disordered" evidence="1">
    <location>
        <begin position="29"/>
        <end position="55"/>
    </location>
</feature>
<dbReference type="Proteomes" id="UP001152795">
    <property type="component" value="Unassembled WGS sequence"/>
</dbReference>
<dbReference type="AlphaFoldDB" id="A0A6S7LL83"/>
<dbReference type="InterPro" id="IPR009060">
    <property type="entry name" value="UBA-like_sf"/>
</dbReference>
<dbReference type="Pfam" id="PF22562">
    <property type="entry name" value="UBA_7"/>
    <property type="match status" value="1"/>
</dbReference>
<feature type="compositionally biased region" description="Basic and acidic residues" evidence="1">
    <location>
        <begin position="195"/>
        <end position="206"/>
    </location>
</feature>
<reference evidence="2" key="1">
    <citation type="submission" date="2020-04" db="EMBL/GenBank/DDBJ databases">
        <authorList>
            <person name="Alioto T."/>
            <person name="Alioto T."/>
            <person name="Gomez Garrido J."/>
        </authorList>
    </citation>
    <scope>NUCLEOTIDE SEQUENCE</scope>
    <source>
        <strain evidence="2">A484AB</strain>
    </source>
</reference>
<gene>
    <name evidence="2" type="ORF">PACLA_8A039403</name>
</gene>
<feature type="compositionally biased region" description="Polar residues" evidence="1">
    <location>
        <begin position="29"/>
        <end position="50"/>
    </location>
</feature>
<protein>
    <submittedName>
        <fullName evidence="2">UBX domain-containing 1</fullName>
    </submittedName>
</protein>
<feature type="non-terminal residue" evidence="2">
    <location>
        <position position="206"/>
    </location>
</feature>
<dbReference type="EMBL" id="CACRXK020023956">
    <property type="protein sequence ID" value="CAB4038222.1"/>
    <property type="molecule type" value="Genomic_DNA"/>
</dbReference>
<proteinExistence type="predicted"/>
<feature type="non-terminal residue" evidence="2">
    <location>
        <position position="1"/>
    </location>
</feature>
<organism evidence="2 3">
    <name type="scientific">Paramuricea clavata</name>
    <name type="common">Red gorgonian</name>
    <name type="synonym">Violescent sea-whip</name>
    <dbReference type="NCBI Taxonomy" id="317549"/>
    <lineage>
        <taxon>Eukaryota</taxon>
        <taxon>Metazoa</taxon>
        <taxon>Cnidaria</taxon>
        <taxon>Anthozoa</taxon>
        <taxon>Octocorallia</taxon>
        <taxon>Malacalcyonacea</taxon>
        <taxon>Plexauridae</taxon>
        <taxon>Paramuricea</taxon>
    </lineage>
</organism>
<name>A0A6S7LL83_PARCT</name>
<evidence type="ECO:0000256" key="1">
    <source>
        <dbReference type="SAM" id="MobiDB-lite"/>
    </source>
</evidence>
<dbReference type="PROSITE" id="PS50030">
    <property type="entry name" value="UBA"/>
    <property type="match status" value="1"/>
</dbReference>
<evidence type="ECO:0000313" key="2">
    <source>
        <dbReference type="EMBL" id="CAB4038222.1"/>
    </source>
</evidence>
<evidence type="ECO:0000313" key="3">
    <source>
        <dbReference type="Proteomes" id="UP001152795"/>
    </source>
</evidence>
<sequence length="206" mass="23258">SDDFLVLPEGVHLDEVKATLDTVNVDNVQANPDTNTKLTTSQQQPPTSSVLKLRGSADSSMFDETVKADMTLLSYMKEMGFDVAVAEKALLITKNQGVQPAIDWINSNPDKVTEIQMAQFHQPSTPSETVVQEKIGDNRHAHPVATTSEAGPVSRYQTTIDERHRFQERVRLEAIEAARLEKAEQKRQKQYLLKNLEDEKKERREK</sequence>
<comment type="caution">
    <text evidence="2">The sequence shown here is derived from an EMBL/GenBank/DDBJ whole genome shotgun (WGS) entry which is preliminary data.</text>
</comment>
<feature type="region of interest" description="Disordered" evidence="1">
    <location>
        <begin position="183"/>
        <end position="206"/>
    </location>
</feature>
<accession>A0A6S7LL83</accession>